<sequence length="279" mass="30628">MKQVIFAAFLAFLFGSQAYAYSNDTGYYDGLEFVAETAIPDGPSNSMSLCYATRDFKILGLTMVSDVQGYVLSGDGCNTIARGFTEEQMITAQSLELVPADLPARARNSLERNVRNYGLWVAIGLSLIAVIIRRIKSLLGYDLRAPLRSKASSRILMAMCHAGSASGVMASGELAVVNNAARRLTRRNYQTSDVVRVADHLDPNLLPEDYIDLGKGLRDREKDTMMQGVLYVAMASGRMQNGQYHFATNLAHGLGMPAEDFRRVLSTAMDDLEKYPATL</sequence>
<dbReference type="RefSeq" id="WP_341367024.1">
    <property type="nucleotide sequence ID" value="NZ_CP150951.2"/>
</dbReference>
<feature type="transmembrane region" description="Helical" evidence="1">
    <location>
        <begin position="117"/>
        <end position="135"/>
    </location>
</feature>
<feature type="signal peptide" evidence="2">
    <location>
        <begin position="1"/>
        <end position="20"/>
    </location>
</feature>
<dbReference type="SUPFAM" id="SSF158682">
    <property type="entry name" value="TerB-like"/>
    <property type="match status" value="1"/>
</dbReference>
<organism evidence="3 4">
    <name type="scientific">Yoonia phaeophyticola</name>
    <dbReference type="NCBI Taxonomy" id="3137369"/>
    <lineage>
        <taxon>Bacteria</taxon>
        <taxon>Pseudomonadati</taxon>
        <taxon>Pseudomonadota</taxon>
        <taxon>Alphaproteobacteria</taxon>
        <taxon>Rhodobacterales</taxon>
        <taxon>Paracoccaceae</taxon>
        <taxon>Yoonia</taxon>
    </lineage>
</organism>
<gene>
    <name evidence="3" type="ORF">AABB29_19070</name>
</gene>
<evidence type="ECO:0000313" key="3">
    <source>
        <dbReference type="EMBL" id="WZC48911.1"/>
    </source>
</evidence>
<keyword evidence="1" id="KW-0472">Membrane</keyword>
<dbReference type="InterPro" id="IPR029024">
    <property type="entry name" value="TerB-like"/>
</dbReference>
<evidence type="ECO:0000256" key="2">
    <source>
        <dbReference type="SAM" id="SignalP"/>
    </source>
</evidence>
<feature type="chain" id="PRO_5045545885" evidence="2">
    <location>
        <begin position="21"/>
        <end position="279"/>
    </location>
</feature>
<dbReference type="EMBL" id="CP150951">
    <property type="protein sequence ID" value="WZC48911.1"/>
    <property type="molecule type" value="Genomic_DNA"/>
</dbReference>
<accession>A0ABZ2V3A9</accession>
<reference evidence="4" key="1">
    <citation type="submission" date="2024-04" db="EMBL/GenBank/DDBJ databases">
        <title>Phylogenomic analyses of a clade within the roseobacter group suggest taxonomic reassignments of species of the genera Aestuariivita, Citreicella, Loktanella, Nautella, Pelagibaca, Ruegeria, Thalassobius, Thiobacimonas and Tropicibacter, and the proposal o.</title>
        <authorList>
            <person name="Jeon C.O."/>
        </authorList>
    </citation>
    <scope>NUCLEOTIDE SEQUENCE [LARGE SCALE GENOMIC DNA]</scope>
    <source>
        <strain evidence="4">BS5-3</strain>
    </source>
</reference>
<protein>
    <submittedName>
        <fullName evidence="3">TerB family tellurite resistance protein</fullName>
    </submittedName>
</protein>
<evidence type="ECO:0000313" key="4">
    <source>
        <dbReference type="Proteomes" id="UP001440612"/>
    </source>
</evidence>
<keyword evidence="2" id="KW-0732">Signal</keyword>
<keyword evidence="1" id="KW-0812">Transmembrane</keyword>
<proteinExistence type="predicted"/>
<feature type="transmembrane region" description="Helical" evidence="1">
    <location>
        <begin position="155"/>
        <end position="177"/>
    </location>
</feature>
<keyword evidence="1" id="KW-1133">Transmembrane helix</keyword>
<name>A0ABZ2V3A9_9RHOB</name>
<dbReference type="Proteomes" id="UP001440612">
    <property type="component" value="Chromosome"/>
</dbReference>
<evidence type="ECO:0000256" key="1">
    <source>
        <dbReference type="SAM" id="Phobius"/>
    </source>
</evidence>
<keyword evidence="4" id="KW-1185">Reference proteome</keyword>